<reference evidence="3 4" key="1">
    <citation type="submission" date="2023-08" db="EMBL/GenBank/DDBJ databases">
        <title>Pleionea litopenaei sp. nov., isolated from stomach of juvenile Litopenaeus vannamei.</title>
        <authorList>
            <person name="Rho A.M."/>
            <person name="Hwang C.Y."/>
        </authorList>
    </citation>
    <scope>NUCLEOTIDE SEQUENCE [LARGE SCALE GENOMIC DNA]</scope>
    <source>
        <strain evidence="3 4">HL-JVS1</strain>
    </source>
</reference>
<organism evidence="3 4">
    <name type="scientific">Pleionea litopenaei</name>
    <dbReference type="NCBI Taxonomy" id="3070815"/>
    <lineage>
        <taxon>Bacteria</taxon>
        <taxon>Pseudomonadati</taxon>
        <taxon>Pseudomonadota</taxon>
        <taxon>Gammaproteobacteria</taxon>
        <taxon>Oceanospirillales</taxon>
        <taxon>Pleioneaceae</taxon>
        <taxon>Pleionea</taxon>
    </lineage>
</organism>
<dbReference type="Proteomes" id="UP001239782">
    <property type="component" value="Chromosome"/>
</dbReference>
<sequence length="395" mass="44613">MKQTALTAALIMAMTYLPSSHSHTPLNEVPDLSQYTESVQDWEDHRAFFEGQSLDVLDIHLHPGSYDKLGPKGKEFVKSVFPVNLPDVLKVPILRLFSSFQLNPYGAFIGIKNECRKASANNCILFATYAPETWGIEPNEDLIGYLDDSRNQFNNQTFFYGLASLSVENWSTNKENSLNQLRNALSHPKIVGIKLAFAHTLTAFDDRQYFDIYEVAKSFNKPVYHHVGTSPLRKVSEFEEEEREYVFRTFDPMYLETAIKEFPDVNFIMGHAGNDANVEGFDKVDEVFFLAEKYPNVFIEVSALGSSRSDPDGSKMERILMQAKSLNIIHKLIYGSDGPGSPGNIQGYKERVIESLQRANYTFEQAQMVMASNARSLFSIPAANTIVESNVQKPE</sequence>
<dbReference type="Gene3D" id="3.20.20.140">
    <property type="entry name" value="Metal-dependent hydrolases"/>
    <property type="match status" value="1"/>
</dbReference>
<protein>
    <submittedName>
        <fullName evidence="3">Amidohydrolase family protein</fullName>
    </submittedName>
</protein>
<keyword evidence="1" id="KW-0456">Lyase</keyword>
<evidence type="ECO:0000313" key="3">
    <source>
        <dbReference type="EMBL" id="WMS88285.1"/>
    </source>
</evidence>
<evidence type="ECO:0000259" key="2">
    <source>
        <dbReference type="Pfam" id="PF04909"/>
    </source>
</evidence>
<feature type="domain" description="Amidohydrolase-related" evidence="2">
    <location>
        <begin position="174"/>
        <end position="379"/>
    </location>
</feature>
<dbReference type="Pfam" id="PF04909">
    <property type="entry name" value="Amidohydro_2"/>
    <property type="match status" value="1"/>
</dbReference>
<evidence type="ECO:0000256" key="1">
    <source>
        <dbReference type="ARBA" id="ARBA00023239"/>
    </source>
</evidence>
<dbReference type="InterPro" id="IPR032465">
    <property type="entry name" value="ACMSD"/>
</dbReference>
<dbReference type="EMBL" id="CP133548">
    <property type="protein sequence ID" value="WMS88285.1"/>
    <property type="molecule type" value="Genomic_DNA"/>
</dbReference>
<proteinExistence type="predicted"/>
<dbReference type="InterPro" id="IPR032466">
    <property type="entry name" value="Metal_Hydrolase"/>
</dbReference>
<dbReference type="KEGG" id="plei:Q9312_05045"/>
<dbReference type="RefSeq" id="WP_309203491.1">
    <property type="nucleotide sequence ID" value="NZ_CP133548.1"/>
</dbReference>
<dbReference type="GO" id="GO:0016787">
    <property type="term" value="F:hydrolase activity"/>
    <property type="evidence" value="ECO:0007669"/>
    <property type="project" value="InterPro"/>
</dbReference>
<evidence type="ECO:0000313" key="4">
    <source>
        <dbReference type="Proteomes" id="UP001239782"/>
    </source>
</evidence>
<name>A0AA51X8N8_9GAMM</name>
<gene>
    <name evidence="3" type="ORF">Q9312_05045</name>
</gene>
<keyword evidence="4" id="KW-1185">Reference proteome</keyword>
<dbReference type="GO" id="GO:0016831">
    <property type="term" value="F:carboxy-lyase activity"/>
    <property type="evidence" value="ECO:0007669"/>
    <property type="project" value="InterPro"/>
</dbReference>
<accession>A0AA51X8N8</accession>
<dbReference type="SUPFAM" id="SSF51556">
    <property type="entry name" value="Metallo-dependent hydrolases"/>
    <property type="match status" value="1"/>
</dbReference>
<dbReference type="AlphaFoldDB" id="A0AA51X8N8"/>
<dbReference type="PANTHER" id="PTHR21240">
    <property type="entry name" value="2-AMINO-3-CARBOXYLMUCONATE-6-SEMIALDEHYDE DECARBOXYLASE"/>
    <property type="match status" value="1"/>
</dbReference>
<dbReference type="InterPro" id="IPR006680">
    <property type="entry name" value="Amidohydro-rel"/>
</dbReference>